<gene>
    <name evidence="1" type="ORF">BJ138DRAFT_1099988</name>
</gene>
<sequence length="334" mass="36040">MTGFDITVYKGSPNGKIVKSITHKDTLGNDEVLLKITHAGLCGTDEHYKTEDMVLGHEGTGVVQQVGSQVTTFKAGDRAGWGYLHDACMHCDECLNGNEIFCPERHMYGLAEKDEGAFGSHAIWKADFLFHIPDAIESASAAPLMCAGATVFNAMHGHGLRPTDRVGIVGIGGLGHLGIQFAAKMGCEVVVFSGTDSKKEEAKSLGASEFYATKGVDKLEIGRPISHLFVTTSVPPQWELYLPVLAPNATVYPLTVSEGDFSIPYMALIQKGLRIQGSICPSRGTHVKMLRFAAFHGIKPITQTFPMSVEGIEEAMSKLAKGQLRYRAVLVADN</sequence>
<reference evidence="1" key="1">
    <citation type="journal article" date="2021" name="New Phytol.">
        <title>Evolutionary innovations through gain and loss of genes in the ectomycorrhizal Boletales.</title>
        <authorList>
            <person name="Wu G."/>
            <person name="Miyauchi S."/>
            <person name="Morin E."/>
            <person name="Kuo A."/>
            <person name="Drula E."/>
            <person name="Varga T."/>
            <person name="Kohler A."/>
            <person name="Feng B."/>
            <person name="Cao Y."/>
            <person name="Lipzen A."/>
            <person name="Daum C."/>
            <person name="Hundley H."/>
            <person name="Pangilinan J."/>
            <person name="Johnson J."/>
            <person name="Barry K."/>
            <person name="LaButti K."/>
            <person name="Ng V."/>
            <person name="Ahrendt S."/>
            <person name="Min B."/>
            <person name="Choi I.G."/>
            <person name="Park H."/>
            <person name="Plett J.M."/>
            <person name="Magnuson J."/>
            <person name="Spatafora J.W."/>
            <person name="Nagy L.G."/>
            <person name="Henrissat B."/>
            <person name="Grigoriev I.V."/>
            <person name="Yang Z.L."/>
            <person name="Xu J."/>
            <person name="Martin F.M."/>
        </authorList>
    </citation>
    <scope>NUCLEOTIDE SEQUENCE</scope>
    <source>
        <strain evidence="1">ATCC 28755</strain>
    </source>
</reference>
<organism evidence="1 2">
    <name type="scientific">Hygrophoropsis aurantiaca</name>
    <dbReference type="NCBI Taxonomy" id="72124"/>
    <lineage>
        <taxon>Eukaryota</taxon>
        <taxon>Fungi</taxon>
        <taxon>Dikarya</taxon>
        <taxon>Basidiomycota</taxon>
        <taxon>Agaricomycotina</taxon>
        <taxon>Agaricomycetes</taxon>
        <taxon>Agaricomycetidae</taxon>
        <taxon>Boletales</taxon>
        <taxon>Coniophorineae</taxon>
        <taxon>Hygrophoropsidaceae</taxon>
        <taxon>Hygrophoropsis</taxon>
    </lineage>
</organism>
<protein>
    <submittedName>
        <fullName evidence="1">Chaperonin 10-like protein</fullName>
    </submittedName>
</protein>
<keyword evidence="2" id="KW-1185">Reference proteome</keyword>
<evidence type="ECO:0000313" key="1">
    <source>
        <dbReference type="EMBL" id="KAH7912812.1"/>
    </source>
</evidence>
<dbReference type="Proteomes" id="UP000790377">
    <property type="component" value="Unassembled WGS sequence"/>
</dbReference>
<dbReference type="EMBL" id="MU267643">
    <property type="protein sequence ID" value="KAH7912812.1"/>
    <property type="molecule type" value="Genomic_DNA"/>
</dbReference>
<proteinExistence type="predicted"/>
<name>A0ACB8AJS7_9AGAM</name>
<accession>A0ACB8AJS7</accession>
<evidence type="ECO:0000313" key="2">
    <source>
        <dbReference type="Proteomes" id="UP000790377"/>
    </source>
</evidence>
<comment type="caution">
    <text evidence="1">The sequence shown here is derived from an EMBL/GenBank/DDBJ whole genome shotgun (WGS) entry which is preliminary data.</text>
</comment>